<comment type="caution">
    <text evidence="5">The sequence shown here is derived from an EMBL/GenBank/DDBJ whole genome shotgun (WGS) entry which is preliminary data.</text>
</comment>
<dbReference type="GO" id="GO:0160148">
    <property type="term" value="F:tRNA pseudouridine(55) synthase activity"/>
    <property type="evidence" value="ECO:0007669"/>
    <property type="project" value="UniProtKB-EC"/>
</dbReference>
<dbReference type="PANTHER" id="PTHR21568:SF0">
    <property type="entry name" value="TRNA PSEUDOURIDINE SYNTHASE PUS10"/>
    <property type="match status" value="1"/>
</dbReference>
<evidence type="ECO:0000313" key="6">
    <source>
        <dbReference type="Proteomes" id="UP000187429"/>
    </source>
</evidence>
<dbReference type="FunFam" id="3.30.70.2510:FF:000001">
    <property type="entry name" value="tRNA pseudouridine synthase Pus10"/>
    <property type="match status" value="1"/>
</dbReference>
<reference evidence="6" key="1">
    <citation type="submission" date="2017-01" db="EMBL/GenBank/DDBJ databases">
        <authorList>
            <person name="Wang Y."/>
            <person name="White M."/>
            <person name="Kvist S."/>
            <person name="Moncalvo J.-M."/>
        </authorList>
    </citation>
    <scope>NUCLEOTIDE SEQUENCE [LARGE SCALE GENOMIC DNA]</scope>
    <source>
        <strain evidence="6">ID-206-W2</strain>
    </source>
</reference>
<dbReference type="AlphaFoldDB" id="A0A1R1XRD9"/>
<evidence type="ECO:0000256" key="2">
    <source>
        <dbReference type="ARBA" id="ARBA00022694"/>
    </source>
</evidence>
<protein>
    <recommendedName>
        <fullName evidence="1">tRNA pseudouridine(55) synthase</fullName>
        <ecNumber evidence="1">5.4.99.25</ecNumber>
    </recommendedName>
</protein>
<sequence>MGKDYVDIKNIFRYFVFNYFNPNSSYFRKDERKVTHVKETKDYVKKALDIATFTDFQEAGFYPPTKVTLPSIISQLLIRRDPIFIGGRYMKLLRGVSQTPFFVGDLKLAENSVSELIAGPISTILKPEGHNFVGSGREDADVRMLGTGRPFYIEFKECIAETISPEQLSIIQNEINTNNPFVRATHLKLLQK</sequence>
<name>A0A1R1XRD9_9FUNG</name>
<feature type="domain" description="Pus10-like C-terminal" evidence="4">
    <location>
        <begin position="84"/>
        <end position="191"/>
    </location>
</feature>
<keyword evidence="3" id="KW-0413">Isomerase</keyword>
<dbReference type="InterPro" id="IPR048741">
    <property type="entry name" value="Pus10-like_C"/>
</dbReference>
<organism evidence="5 6">
    <name type="scientific">Smittium culicis</name>
    <dbReference type="NCBI Taxonomy" id="133412"/>
    <lineage>
        <taxon>Eukaryota</taxon>
        <taxon>Fungi</taxon>
        <taxon>Fungi incertae sedis</taxon>
        <taxon>Zoopagomycota</taxon>
        <taxon>Kickxellomycotina</taxon>
        <taxon>Harpellomycetes</taxon>
        <taxon>Harpellales</taxon>
        <taxon>Legeriomycetaceae</taxon>
        <taxon>Smittium</taxon>
    </lineage>
</organism>
<dbReference type="Gene3D" id="3.30.70.2510">
    <property type="match status" value="1"/>
</dbReference>
<accession>A0A1R1XRD9</accession>
<proteinExistence type="predicted"/>
<keyword evidence="2" id="KW-0819">tRNA processing</keyword>
<dbReference type="EC" id="5.4.99.25" evidence="1"/>
<dbReference type="PANTHER" id="PTHR21568">
    <property type="entry name" value="TRNA PSEUDOURIDINE SYNTHASE PUS10"/>
    <property type="match status" value="1"/>
</dbReference>
<keyword evidence="6" id="KW-1185">Reference proteome</keyword>
<dbReference type="EMBL" id="LSSM01003666">
    <property type="protein sequence ID" value="OMJ17164.1"/>
    <property type="molecule type" value="Genomic_DNA"/>
</dbReference>
<gene>
    <name evidence="5" type="ORF">AYI69_g7535</name>
</gene>
<dbReference type="Proteomes" id="UP000187429">
    <property type="component" value="Unassembled WGS sequence"/>
</dbReference>
<evidence type="ECO:0000259" key="4">
    <source>
        <dbReference type="Pfam" id="PF21238"/>
    </source>
</evidence>
<dbReference type="OrthoDB" id="271937at2759"/>
<dbReference type="InterPro" id="IPR039894">
    <property type="entry name" value="Pus10-like"/>
</dbReference>
<dbReference type="Pfam" id="PF21238">
    <property type="entry name" value="Pus10_C"/>
    <property type="match status" value="1"/>
</dbReference>
<dbReference type="GO" id="GO:0031119">
    <property type="term" value="P:tRNA pseudouridine synthesis"/>
    <property type="evidence" value="ECO:0007669"/>
    <property type="project" value="TreeGrafter"/>
</dbReference>
<evidence type="ECO:0000313" key="5">
    <source>
        <dbReference type="EMBL" id="OMJ17164.1"/>
    </source>
</evidence>
<evidence type="ECO:0000256" key="1">
    <source>
        <dbReference type="ARBA" id="ARBA00012787"/>
    </source>
</evidence>
<evidence type="ECO:0000256" key="3">
    <source>
        <dbReference type="ARBA" id="ARBA00023235"/>
    </source>
</evidence>